<gene>
    <name evidence="2" type="ORF">Q3O59_00555</name>
</gene>
<evidence type="ECO:0000256" key="1">
    <source>
        <dbReference type="SAM" id="Phobius"/>
    </source>
</evidence>
<dbReference type="RefSeq" id="WP_305943752.1">
    <property type="nucleotide sequence ID" value="NZ_JAUZVY010000001.1"/>
</dbReference>
<keyword evidence="1" id="KW-0812">Transmembrane</keyword>
<keyword evidence="1" id="KW-0472">Membrane</keyword>
<sequence length="111" mass="12495">MLIALCSLLQLFYLLALWHLGWGFYYAFEALSTEDPRLVAGALSEGIVLSWLAVIPATAGLALSVYLTGRNKALARWFSHFTRIASFCWLAFIPIGTVLGHLQLKRLRQQR</sequence>
<organism evidence="2 3">
    <name type="scientific">Alkalimonas delamerensis</name>
    <dbReference type="NCBI Taxonomy" id="265981"/>
    <lineage>
        <taxon>Bacteria</taxon>
        <taxon>Pseudomonadati</taxon>
        <taxon>Pseudomonadota</taxon>
        <taxon>Gammaproteobacteria</taxon>
        <taxon>Alkalimonas</taxon>
    </lineage>
</organism>
<feature type="transmembrane region" description="Helical" evidence="1">
    <location>
        <begin position="47"/>
        <end position="69"/>
    </location>
</feature>
<accession>A0ABT9GKM4</accession>
<evidence type="ECO:0000313" key="2">
    <source>
        <dbReference type="EMBL" id="MDP4527517.1"/>
    </source>
</evidence>
<reference evidence="2 3" key="1">
    <citation type="submission" date="2023-08" db="EMBL/GenBank/DDBJ databases">
        <authorList>
            <person name="Joshi A."/>
            <person name="Thite S."/>
        </authorList>
    </citation>
    <scope>NUCLEOTIDE SEQUENCE [LARGE SCALE GENOMIC DNA]</scope>
    <source>
        <strain evidence="2 3">1E1</strain>
    </source>
</reference>
<keyword evidence="3" id="KW-1185">Reference proteome</keyword>
<dbReference type="Proteomes" id="UP001236258">
    <property type="component" value="Unassembled WGS sequence"/>
</dbReference>
<feature type="transmembrane region" description="Helical" evidence="1">
    <location>
        <begin position="81"/>
        <end position="102"/>
    </location>
</feature>
<name>A0ABT9GKM4_9GAMM</name>
<proteinExistence type="predicted"/>
<evidence type="ECO:0000313" key="3">
    <source>
        <dbReference type="Proteomes" id="UP001236258"/>
    </source>
</evidence>
<keyword evidence="1" id="KW-1133">Transmembrane helix</keyword>
<protein>
    <submittedName>
        <fullName evidence="2">Uncharacterized protein</fullName>
    </submittedName>
</protein>
<comment type="caution">
    <text evidence="2">The sequence shown here is derived from an EMBL/GenBank/DDBJ whole genome shotgun (WGS) entry which is preliminary data.</text>
</comment>
<dbReference type="EMBL" id="JAUZVY010000001">
    <property type="protein sequence ID" value="MDP4527517.1"/>
    <property type="molecule type" value="Genomic_DNA"/>
</dbReference>